<keyword evidence="3" id="KW-0133">Cell shape</keyword>
<dbReference type="InterPro" id="IPR042177">
    <property type="entry name" value="Cell/Rod_1"/>
</dbReference>
<evidence type="ECO:0000313" key="6">
    <source>
        <dbReference type="EMBL" id="OGI67473.1"/>
    </source>
</evidence>
<dbReference type="Gene3D" id="2.40.10.340">
    <property type="entry name" value="Rod shape-determining protein MreC, domain 1"/>
    <property type="match status" value="1"/>
</dbReference>
<gene>
    <name evidence="6" type="ORF">A2W18_01765</name>
</gene>
<dbReference type="Pfam" id="PF04085">
    <property type="entry name" value="MreC"/>
    <property type="match status" value="1"/>
</dbReference>
<evidence type="ECO:0000313" key="7">
    <source>
        <dbReference type="Proteomes" id="UP000179076"/>
    </source>
</evidence>
<dbReference type="EMBL" id="MFSP01000060">
    <property type="protein sequence ID" value="OGI67473.1"/>
    <property type="molecule type" value="Genomic_DNA"/>
</dbReference>
<dbReference type="PIRSF" id="PIRSF038471">
    <property type="entry name" value="MreC"/>
    <property type="match status" value="1"/>
</dbReference>
<organism evidence="6 7">
    <name type="scientific">Candidatus Muproteobacteria bacterium RBG_16_60_9</name>
    <dbReference type="NCBI Taxonomy" id="1817755"/>
    <lineage>
        <taxon>Bacteria</taxon>
        <taxon>Pseudomonadati</taxon>
        <taxon>Pseudomonadota</taxon>
        <taxon>Candidatus Muproteobacteria</taxon>
    </lineage>
</organism>
<evidence type="ECO:0000256" key="4">
    <source>
        <dbReference type="ARBA" id="ARBA00032089"/>
    </source>
</evidence>
<accession>A0A1F6VCT1</accession>
<evidence type="ECO:0000256" key="3">
    <source>
        <dbReference type="ARBA" id="ARBA00022960"/>
    </source>
</evidence>
<dbReference type="GO" id="GO:0008360">
    <property type="term" value="P:regulation of cell shape"/>
    <property type="evidence" value="ECO:0007669"/>
    <property type="project" value="UniProtKB-KW"/>
</dbReference>
<feature type="domain" description="Rod shape-determining protein MreC beta-barrel core" evidence="5">
    <location>
        <begin position="100"/>
        <end position="244"/>
    </location>
</feature>
<comment type="caution">
    <text evidence="6">The sequence shown here is derived from an EMBL/GenBank/DDBJ whole genome shotgun (WGS) entry which is preliminary data.</text>
</comment>
<evidence type="ECO:0000259" key="5">
    <source>
        <dbReference type="Pfam" id="PF04085"/>
    </source>
</evidence>
<dbReference type="PANTHER" id="PTHR34138">
    <property type="entry name" value="CELL SHAPE-DETERMINING PROTEIN MREC"/>
    <property type="match status" value="1"/>
</dbReference>
<sequence length="256" mass="27871">MIFDHRGQQLQQLRAVLMVVVYPIQVAASIPVDLYNGLVAAVTSDKDLKERNLVLESERQQLLVRLQQFDAIGNENDRLRAMVGAASRVADRILVAELMEVSLEPFSRRLLIRRGARDGVYVGQPAIDAYGIVGQVTQVAPQVSTVTLITDPGHAIPVLDNRSGLRTVVFGSGDQDELTVPYLSRVADIKEGDQLISSGMGGVFPAGYPVATVTTIVNDPGESFLRIRARPTAQLNHGKQMLLIQPAPTTEKPKTP</sequence>
<dbReference type="Gene3D" id="2.40.10.350">
    <property type="entry name" value="Rod shape-determining protein MreC, domain 2"/>
    <property type="match status" value="1"/>
</dbReference>
<comment type="similarity">
    <text evidence="1">Belongs to the MreC family.</text>
</comment>
<proteinExistence type="inferred from homology"/>
<dbReference type="AlphaFoldDB" id="A0A1F6VCT1"/>
<dbReference type="InterPro" id="IPR055342">
    <property type="entry name" value="MreC_beta-barrel_core"/>
</dbReference>
<dbReference type="Proteomes" id="UP000179076">
    <property type="component" value="Unassembled WGS sequence"/>
</dbReference>
<reference evidence="6 7" key="1">
    <citation type="journal article" date="2016" name="Nat. Commun.">
        <title>Thousands of microbial genomes shed light on interconnected biogeochemical processes in an aquifer system.</title>
        <authorList>
            <person name="Anantharaman K."/>
            <person name="Brown C.T."/>
            <person name="Hug L.A."/>
            <person name="Sharon I."/>
            <person name="Castelle C.J."/>
            <person name="Probst A.J."/>
            <person name="Thomas B.C."/>
            <person name="Singh A."/>
            <person name="Wilkins M.J."/>
            <person name="Karaoz U."/>
            <person name="Brodie E.L."/>
            <person name="Williams K.H."/>
            <person name="Hubbard S.S."/>
            <person name="Banfield J.F."/>
        </authorList>
    </citation>
    <scope>NUCLEOTIDE SEQUENCE [LARGE SCALE GENOMIC DNA]</scope>
</reference>
<dbReference type="InterPro" id="IPR042175">
    <property type="entry name" value="Cell/Rod_MreC_2"/>
</dbReference>
<dbReference type="InterPro" id="IPR007221">
    <property type="entry name" value="MreC"/>
</dbReference>
<dbReference type="PANTHER" id="PTHR34138:SF1">
    <property type="entry name" value="CELL SHAPE-DETERMINING PROTEIN MREC"/>
    <property type="match status" value="1"/>
</dbReference>
<name>A0A1F6VCT1_9PROT</name>
<evidence type="ECO:0000256" key="1">
    <source>
        <dbReference type="ARBA" id="ARBA00009369"/>
    </source>
</evidence>
<dbReference type="NCBIfam" id="TIGR00219">
    <property type="entry name" value="mreC"/>
    <property type="match status" value="1"/>
</dbReference>
<evidence type="ECO:0000256" key="2">
    <source>
        <dbReference type="ARBA" id="ARBA00013855"/>
    </source>
</evidence>
<dbReference type="GO" id="GO:0005886">
    <property type="term" value="C:plasma membrane"/>
    <property type="evidence" value="ECO:0007669"/>
    <property type="project" value="TreeGrafter"/>
</dbReference>
<protein>
    <recommendedName>
        <fullName evidence="2">Cell shape-determining protein MreC</fullName>
    </recommendedName>
    <alternativeName>
        <fullName evidence="4">Cell shape protein MreC</fullName>
    </alternativeName>
</protein>